<evidence type="ECO:0000313" key="2">
    <source>
        <dbReference type="EMBL" id="GFQ99239.1"/>
    </source>
</evidence>
<dbReference type="Proteomes" id="UP000887116">
    <property type="component" value="Unassembled WGS sequence"/>
</dbReference>
<feature type="region of interest" description="Disordered" evidence="1">
    <location>
        <begin position="1"/>
        <end position="21"/>
    </location>
</feature>
<evidence type="ECO:0000313" key="3">
    <source>
        <dbReference type="Proteomes" id="UP000887116"/>
    </source>
</evidence>
<keyword evidence="3" id="KW-1185">Reference proteome</keyword>
<dbReference type="EMBL" id="BMAO01034825">
    <property type="protein sequence ID" value="GFQ99239.1"/>
    <property type="molecule type" value="Genomic_DNA"/>
</dbReference>
<feature type="compositionally biased region" description="Basic and acidic residues" evidence="1">
    <location>
        <begin position="104"/>
        <end position="123"/>
    </location>
</feature>
<gene>
    <name evidence="2" type="ORF">TNCT_115641</name>
</gene>
<proteinExistence type="predicted"/>
<feature type="compositionally biased region" description="Low complexity" evidence="1">
    <location>
        <begin position="1"/>
        <end position="15"/>
    </location>
</feature>
<feature type="compositionally biased region" description="Acidic residues" evidence="1">
    <location>
        <begin position="92"/>
        <end position="103"/>
    </location>
</feature>
<comment type="caution">
    <text evidence="2">The sequence shown here is derived from an EMBL/GenBank/DDBJ whole genome shotgun (WGS) entry which is preliminary data.</text>
</comment>
<organism evidence="2 3">
    <name type="scientific">Trichonephila clavata</name>
    <name type="common">Joro spider</name>
    <name type="synonym">Nephila clavata</name>
    <dbReference type="NCBI Taxonomy" id="2740835"/>
    <lineage>
        <taxon>Eukaryota</taxon>
        <taxon>Metazoa</taxon>
        <taxon>Ecdysozoa</taxon>
        <taxon>Arthropoda</taxon>
        <taxon>Chelicerata</taxon>
        <taxon>Arachnida</taxon>
        <taxon>Araneae</taxon>
        <taxon>Araneomorphae</taxon>
        <taxon>Entelegynae</taxon>
        <taxon>Araneoidea</taxon>
        <taxon>Nephilidae</taxon>
        <taxon>Trichonephila</taxon>
    </lineage>
</organism>
<dbReference type="AlphaFoldDB" id="A0A8X6GCJ8"/>
<reference evidence="2" key="1">
    <citation type="submission" date="2020-07" db="EMBL/GenBank/DDBJ databases">
        <title>Multicomponent nature underlies the extraordinary mechanical properties of spider dragline silk.</title>
        <authorList>
            <person name="Kono N."/>
            <person name="Nakamura H."/>
            <person name="Mori M."/>
            <person name="Yoshida Y."/>
            <person name="Ohtoshi R."/>
            <person name="Malay A.D."/>
            <person name="Moran D.A.P."/>
            <person name="Tomita M."/>
            <person name="Numata K."/>
            <person name="Arakawa K."/>
        </authorList>
    </citation>
    <scope>NUCLEOTIDE SEQUENCE</scope>
</reference>
<name>A0A8X6GCJ8_TRICU</name>
<feature type="region of interest" description="Disordered" evidence="1">
    <location>
        <begin position="88"/>
        <end position="124"/>
    </location>
</feature>
<sequence length="176" mass="19761">MASTSSDQSLLYSEYLESDSTKRAVEVVESKNKKKPVMKFTKSPILAKVIDLLARFKEEEEILKAIPESKRNIENVEGDSAFIEMNVALQEEGSDDSESDEDTEINKSDKDVSEHCKDDHEEPSILMNIEQINSESVNDIINNEAGLPIKSAKRKVDELIEPELDQGTSQKICVLE</sequence>
<protein>
    <submittedName>
        <fullName evidence="2">Uncharacterized protein</fullName>
    </submittedName>
</protein>
<accession>A0A8X6GCJ8</accession>
<evidence type="ECO:0000256" key="1">
    <source>
        <dbReference type="SAM" id="MobiDB-lite"/>
    </source>
</evidence>
<dbReference type="OrthoDB" id="6432489at2759"/>